<evidence type="ECO:0000256" key="5">
    <source>
        <dbReference type="ARBA" id="ARBA00023136"/>
    </source>
</evidence>
<dbReference type="AlphaFoldDB" id="I0IF53"/>
<dbReference type="EMBL" id="AP012338">
    <property type="protein sequence ID" value="BAM03891.1"/>
    <property type="molecule type" value="Genomic_DNA"/>
</dbReference>
<keyword evidence="8" id="KW-1185">Reference proteome</keyword>
<evidence type="ECO:0000256" key="1">
    <source>
        <dbReference type="ARBA" id="ARBA00004141"/>
    </source>
</evidence>
<organism evidence="7 8">
    <name type="scientific">Phycisphaera mikurensis (strain NBRC 102666 / KCTC 22515 / FYK2301M01)</name>
    <dbReference type="NCBI Taxonomy" id="1142394"/>
    <lineage>
        <taxon>Bacteria</taxon>
        <taxon>Pseudomonadati</taxon>
        <taxon>Planctomycetota</taxon>
        <taxon>Phycisphaerae</taxon>
        <taxon>Phycisphaerales</taxon>
        <taxon>Phycisphaeraceae</taxon>
        <taxon>Phycisphaera</taxon>
    </lineage>
</organism>
<evidence type="ECO:0000313" key="8">
    <source>
        <dbReference type="Proteomes" id="UP000007881"/>
    </source>
</evidence>
<dbReference type="STRING" id="1142394.PSMK_17320"/>
<feature type="transmembrane region" description="Helical" evidence="6">
    <location>
        <begin position="226"/>
        <end position="245"/>
    </location>
</feature>
<name>I0IF53_PHYMF</name>
<protein>
    <submittedName>
        <fullName evidence="7">Putative prenyltransferase</fullName>
        <ecNumber evidence="7">2.5.1.-</ecNumber>
    </submittedName>
</protein>
<gene>
    <name evidence="7" type="ordered locus">PSMK_17320</name>
</gene>
<feature type="transmembrane region" description="Helical" evidence="6">
    <location>
        <begin position="52"/>
        <end position="75"/>
    </location>
</feature>
<evidence type="ECO:0000256" key="6">
    <source>
        <dbReference type="SAM" id="Phobius"/>
    </source>
</evidence>
<keyword evidence="7" id="KW-0808">Transferase</keyword>
<keyword evidence="2" id="KW-1003">Cell membrane</keyword>
<evidence type="ECO:0000313" key="7">
    <source>
        <dbReference type="EMBL" id="BAM03891.1"/>
    </source>
</evidence>
<keyword evidence="3 6" id="KW-0812">Transmembrane</keyword>
<dbReference type="RefSeq" id="WP_014437109.1">
    <property type="nucleotide sequence ID" value="NC_017080.1"/>
</dbReference>
<dbReference type="eggNOG" id="COG0382">
    <property type="taxonomic scope" value="Bacteria"/>
</dbReference>
<accession>I0IF53</accession>
<feature type="transmembrane region" description="Helical" evidence="6">
    <location>
        <begin position="172"/>
        <end position="190"/>
    </location>
</feature>
<comment type="subcellular location">
    <subcellularLocation>
        <location evidence="1">Membrane</location>
        <topology evidence="1">Multi-pass membrane protein</topology>
    </subcellularLocation>
</comment>
<feature type="transmembrane region" description="Helical" evidence="6">
    <location>
        <begin position="149"/>
        <end position="166"/>
    </location>
</feature>
<dbReference type="InterPro" id="IPR050475">
    <property type="entry name" value="Prenyltransferase_related"/>
</dbReference>
<dbReference type="HOGENOM" id="CLU_060108_0_0_0"/>
<evidence type="ECO:0000256" key="3">
    <source>
        <dbReference type="ARBA" id="ARBA00022692"/>
    </source>
</evidence>
<dbReference type="EC" id="2.5.1.-" evidence="7"/>
<dbReference type="Pfam" id="PF01040">
    <property type="entry name" value="UbiA"/>
    <property type="match status" value="1"/>
</dbReference>
<dbReference type="KEGG" id="phm:PSMK_17320"/>
<dbReference type="GO" id="GO:0016765">
    <property type="term" value="F:transferase activity, transferring alkyl or aryl (other than methyl) groups"/>
    <property type="evidence" value="ECO:0007669"/>
    <property type="project" value="InterPro"/>
</dbReference>
<keyword evidence="4 6" id="KW-1133">Transmembrane helix</keyword>
<evidence type="ECO:0000256" key="4">
    <source>
        <dbReference type="ARBA" id="ARBA00022989"/>
    </source>
</evidence>
<reference evidence="7 8" key="1">
    <citation type="submission" date="2012-02" db="EMBL/GenBank/DDBJ databases">
        <title>Complete genome sequence of Phycisphaera mikurensis NBRC 102666.</title>
        <authorList>
            <person name="Ankai A."/>
            <person name="Hosoyama A."/>
            <person name="Terui Y."/>
            <person name="Sekine M."/>
            <person name="Fukai R."/>
            <person name="Kato Y."/>
            <person name="Nakamura S."/>
            <person name="Yamada-Narita S."/>
            <person name="Kawakoshi A."/>
            <person name="Fukunaga Y."/>
            <person name="Yamazaki S."/>
            <person name="Fujita N."/>
        </authorList>
    </citation>
    <scope>NUCLEOTIDE SEQUENCE [LARGE SCALE GENOMIC DNA]</scope>
    <source>
        <strain evidence="8">NBRC 102666 / KCTC 22515 / FYK2301M01</strain>
    </source>
</reference>
<proteinExistence type="predicted"/>
<dbReference type="PANTHER" id="PTHR42723:SF1">
    <property type="entry name" value="CHLOROPHYLL SYNTHASE, CHLOROPLASTIC"/>
    <property type="match status" value="1"/>
</dbReference>
<dbReference type="Gene3D" id="1.10.357.140">
    <property type="entry name" value="UbiA prenyltransferase"/>
    <property type="match status" value="1"/>
</dbReference>
<sequence length="247" mass="24857">MSVFAAWARLLRVANAPSAWSNAVLGLAVGAAAATTPRGVGPAPLPTLLNEGFLLLVSATLFYAGAMAMNDAADAATDLRERPGRPVPSGAVSQRAAHRAGKLGVIGGLAALVAYPQPEVVGLGTLLALSIVLYNALHLRHAWTVALPALCRGLLVAIAVLVVPAAGPTDAVVPALVVAAAVLAVSAYARREAEHPGRPARVGRLLGSLPALDAVLVLLLAGNPEAAVFCIGCGVLGFIGQRFAAAS</sequence>
<dbReference type="Proteomes" id="UP000007881">
    <property type="component" value="Chromosome"/>
</dbReference>
<dbReference type="GO" id="GO:0016020">
    <property type="term" value="C:membrane"/>
    <property type="evidence" value="ECO:0007669"/>
    <property type="project" value="UniProtKB-SubCell"/>
</dbReference>
<keyword evidence="5 6" id="KW-0472">Membrane</keyword>
<dbReference type="InterPro" id="IPR044878">
    <property type="entry name" value="UbiA_sf"/>
</dbReference>
<evidence type="ECO:0000256" key="2">
    <source>
        <dbReference type="ARBA" id="ARBA00022475"/>
    </source>
</evidence>
<dbReference type="PANTHER" id="PTHR42723">
    <property type="entry name" value="CHLOROPHYLL SYNTHASE"/>
    <property type="match status" value="1"/>
</dbReference>
<dbReference type="InterPro" id="IPR000537">
    <property type="entry name" value="UbiA_prenyltransferase"/>
</dbReference>